<dbReference type="SUPFAM" id="SSF52096">
    <property type="entry name" value="ClpP/crotonase"/>
    <property type="match status" value="1"/>
</dbReference>
<dbReference type="Pfam" id="PF18986">
    <property type="entry name" value="DUF5719"/>
    <property type="match status" value="1"/>
</dbReference>
<accession>A0A8A4TMY9</accession>
<dbReference type="InterPro" id="IPR028204">
    <property type="entry name" value="Tricorn_C1"/>
</dbReference>
<dbReference type="Gene3D" id="3.90.226.10">
    <property type="entry name" value="2-enoyl-CoA Hydratase, Chain A, domain 1"/>
    <property type="match status" value="1"/>
</dbReference>
<dbReference type="Gene3D" id="3.30.750.44">
    <property type="match status" value="1"/>
</dbReference>
<dbReference type="InterPro" id="IPR043777">
    <property type="entry name" value="DUF5719"/>
</dbReference>
<dbReference type="KEGG" id="scor:J3U87_02610"/>
<protein>
    <submittedName>
        <fullName evidence="2">S41 family peptidase</fullName>
    </submittedName>
</protein>
<proteinExistence type="predicted"/>
<dbReference type="RefSeq" id="WP_237381467.1">
    <property type="nucleotide sequence ID" value="NZ_CP071793.1"/>
</dbReference>
<gene>
    <name evidence="2" type="ORF">J3U87_02610</name>
</gene>
<dbReference type="PANTHER" id="PTHR11261:SF3">
    <property type="entry name" value="RETINOL-BINDING PROTEIN 3"/>
    <property type="match status" value="1"/>
</dbReference>
<dbReference type="InterPro" id="IPR029045">
    <property type="entry name" value="ClpP/crotonase-like_dom_sf"/>
</dbReference>
<sequence length="693" mass="77018">MTYPMHSNRTLPIYSDRSQPLYRRLAVLLVALTVLTLGRFELHAAESLYLPHFTFRQGLWETQLSLNNTQYKPQRVSVRAYDNDGNLNAESIWTLHPGEGIWGSIADLMPELTAETGWLELSSDGTGLEGLMKFTRLGGLLGSSSLPLTDTTSQALLLPLLEHSTFWESGLAVVNTADEQAVLDLELISRDGRVLDRRQRSLAAKAKLVSMLDDIFTEQSLPDSVQVRITSDKTITGFALTFGPDITQIVSVPASVIAGAPEETVTLDEIKGLWRRIGYGQYLQVDEERVSLFEANPGACLFDSDEFPVAALSELITVKRRHDGTLAIHTDQDTIPMLFEPTAELPATCAYAETPDSDPVLNFETAWRIFKDHYAYFALDGVDWDAVYQELRPRAEAVQNDEELFALLSDLIRPLDNGHVGLHYSNRAFFPATFKGSMQRLFEQFQAQSEIADFDTYQFQFRNQHLQALQETYLTTPLKQGGNNRILWARIGENVGYLNFLAFSGFGPEEDEPGYEQLVATLEEVLNDFEGVDKIVLDVRFNPGGTDTVSSLVASYFARTETVAFSERPVTDTGLGPFQSVWITPREGRRFEGDVALLTAPFTGSAAEVFSLYMRTQPHVTLIGEPTFGAFSDSLDKRLPNGWVVTLSNEEYVAIEGVNYEGQGVPVEVPVENFTAADQQNGTDAALAEALAR</sequence>
<dbReference type="SMART" id="SM00245">
    <property type="entry name" value="TSPc"/>
    <property type="match status" value="1"/>
</dbReference>
<dbReference type="GO" id="GO:0006508">
    <property type="term" value="P:proteolysis"/>
    <property type="evidence" value="ECO:0007669"/>
    <property type="project" value="InterPro"/>
</dbReference>
<dbReference type="AlphaFoldDB" id="A0A8A4TMY9"/>
<dbReference type="EMBL" id="CP071793">
    <property type="protein sequence ID" value="QTD51336.1"/>
    <property type="molecule type" value="Genomic_DNA"/>
</dbReference>
<name>A0A8A4TMY9_SULCO</name>
<keyword evidence="3" id="KW-1185">Reference proteome</keyword>
<dbReference type="CDD" id="cd07563">
    <property type="entry name" value="Peptidase_S41_IRBP"/>
    <property type="match status" value="1"/>
</dbReference>
<evidence type="ECO:0000313" key="3">
    <source>
        <dbReference type="Proteomes" id="UP000663929"/>
    </source>
</evidence>
<evidence type="ECO:0000259" key="1">
    <source>
        <dbReference type="SMART" id="SM00245"/>
    </source>
</evidence>
<dbReference type="InterPro" id="IPR005151">
    <property type="entry name" value="Tail-specific_protease"/>
</dbReference>
<feature type="domain" description="Tail specific protease" evidence="1">
    <location>
        <begin position="470"/>
        <end position="672"/>
    </location>
</feature>
<dbReference type="Proteomes" id="UP000663929">
    <property type="component" value="Chromosome"/>
</dbReference>
<reference evidence="2" key="1">
    <citation type="submission" date="2021-03" db="EMBL/GenBank/DDBJ databases">
        <title>Acanthopleuribacteraceae sp. M133.</title>
        <authorList>
            <person name="Wang G."/>
        </authorList>
    </citation>
    <scope>NUCLEOTIDE SEQUENCE</scope>
    <source>
        <strain evidence="2">M133</strain>
    </source>
</reference>
<organism evidence="2 3">
    <name type="scientific">Sulfidibacter corallicola</name>
    <dbReference type="NCBI Taxonomy" id="2818388"/>
    <lineage>
        <taxon>Bacteria</taxon>
        <taxon>Pseudomonadati</taxon>
        <taxon>Acidobacteriota</taxon>
        <taxon>Holophagae</taxon>
        <taxon>Acanthopleuribacterales</taxon>
        <taxon>Acanthopleuribacteraceae</taxon>
        <taxon>Sulfidibacter</taxon>
    </lineage>
</organism>
<evidence type="ECO:0000313" key="2">
    <source>
        <dbReference type="EMBL" id="QTD51336.1"/>
    </source>
</evidence>
<dbReference type="GO" id="GO:0008236">
    <property type="term" value="F:serine-type peptidase activity"/>
    <property type="evidence" value="ECO:0007669"/>
    <property type="project" value="InterPro"/>
</dbReference>
<dbReference type="Pfam" id="PF03572">
    <property type="entry name" value="Peptidase_S41"/>
    <property type="match status" value="1"/>
</dbReference>
<dbReference type="Pfam" id="PF14684">
    <property type="entry name" value="Tricorn_C1"/>
    <property type="match status" value="1"/>
</dbReference>
<dbReference type="PANTHER" id="PTHR11261">
    <property type="entry name" value="INTERPHOTORECEPTOR RETINOID-BINDING PROTEIN"/>
    <property type="match status" value="1"/>
</dbReference>